<keyword evidence="1" id="KW-0175">Coiled coil</keyword>
<sequence>MLDDSRIGTEEKLLEELREFRWEMKSRFKEQSKEYAQLLDRFIRTKSEVQRIKQSMKLVLEKVNKVDLLESKLKTLLMRNEFLENALETEKKKKETKSNEAKSNAVVNCNNRCLDLVLSGLSAYGRVDVRESREPLVPVDVHHPPLDITCRAKVKSMIEIAHKNYLLRVQNVLHKDPTSFWNYTETKRGNRGVQKILKNGEVLNAQHCATEFAHFFHSVYSSHRAELDVSAAIAAAGGENGAARVHVGRLTLDEVRQALKQLKPKKSAGPDGIPPYLFRDCRFALAEPLLYIFNQCL</sequence>
<protein>
    <recommendedName>
        <fullName evidence="4">Reverse transcriptase</fullName>
    </recommendedName>
</protein>
<gene>
    <name evidence="2" type="ORF">IPOD504_LOCUS5560</name>
</gene>
<dbReference type="EMBL" id="OW152829">
    <property type="protein sequence ID" value="CAH2046947.1"/>
    <property type="molecule type" value="Genomic_DNA"/>
</dbReference>
<name>A0ABN8I227_9NEOP</name>
<keyword evidence="3" id="KW-1185">Reference proteome</keyword>
<dbReference type="PANTHER" id="PTHR47510">
    <property type="entry name" value="REVERSE TRANSCRIPTASE DOMAIN-CONTAINING PROTEIN"/>
    <property type="match status" value="1"/>
</dbReference>
<feature type="non-terminal residue" evidence="2">
    <location>
        <position position="1"/>
    </location>
</feature>
<evidence type="ECO:0008006" key="4">
    <source>
        <dbReference type="Google" id="ProtNLM"/>
    </source>
</evidence>
<dbReference type="Proteomes" id="UP000837857">
    <property type="component" value="Chromosome 17"/>
</dbReference>
<reference evidence="2" key="1">
    <citation type="submission" date="2022-03" db="EMBL/GenBank/DDBJ databases">
        <authorList>
            <person name="Martin H S."/>
        </authorList>
    </citation>
    <scope>NUCLEOTIDE SEQUENCE</scope>
</reference>
<evidence type="ECO:0000313" key="2">
    <source>
        <dbReference type="EMBL" id="CAH2046947.1"/>
    </source>
</evidence>
<proteinExistence type="predicted"/>
<evidence type="ECO:0000313" key="3">
    <source>
        <dbReference type="Proteomes" id="UP000837857"/>
    </source>
</evidence>
<accession>A0ABN8I227</accession>
<feature type="coiled-coil region" evidence="1">
    <location>
        <begin position="66"/>
        <end position="104"/>
    </location>
</feature>
<dbReference type="PANTHER" id="PTHR47510:SF3">
    <property type="entry name" value="ENDO_EXONUCLEASE_PHOSPHATASE DOMAIN-CONTAINING PROTEIN"/>
    <property type="match status" value="1"/>
</dbReference>
<evidence type="ECO:0000256" key="1">
    <source>
        <dbReference type="SAM" id="Coils"/>
    </source>
</evidence>
<organism evidence="2 3">
    <name type="scientific">Iphiclides podalirius</name>
    <name type="common">scarce swallowtail</name>
    <dbReference type="NCBI Taxonomy" id="110791"/>
    <lineage>
        <taxon>Eukaryota</taxon>
        <taxon>Metazoa</taxon>
        <taxon>Ecdysozoa</taxon>
        <taxon>Arthropoda</taxon>
        <taxon>Hexapoda</taxon>
        <taxon>Insecta</taxon>
        <taxon>Pterygota</taxon>
        <taxon>Neoptera</taxon>
        <taxon>Endopterygota</taxon>
        <taxon>Lepidoptera</taxon>
        <taxon>Glossata</taxon>
        <taxon>Ditrysia</taxon>
        <taxon>Papilionoidea</taxon>
        <taxon>Papilionidae</taxon>
        <taxon>Papilioninae</taxon>
        <taxon>Iphiclides</taxon>
    </lineage>
</organism>